<sequence length="25" mass="3022">MIGSRGDSLTCWKSLTFSWYIKWRV</sequence>
<dbReference type="Proteomes" id="UP000324222">
    <property type="component" value="Unassembled WGS sequence"/>
</dbReference>
<dbReference type="AlphaFoldDB" id="A0A5B7JFZ3"/>
<accession>A0A5B7JFZ3</accession>
<dbReference type="EMBL" id="VSRR010103074">
    <property type="protein sequence ID" value="MPC95670.1"/>
    <property type="molecule type" value="Genomic_DNA"/>
</dbReference>
<comment type="caution">
    <text evidence="1">The sequence shown here is derived from an EMBL/GenBank/DDBJ whole genome shotgun (WGS) entry which is preliminary data.</text>
</comment>
<organism evidence="1 2">
    <name type="scientific">Portunus trituberculatus</name>
    <name type="common">Swimming crab</name>
    <name type="synonym">Neptunus trituberculatus</name>
    <dbReference type="NCBI Taxonomy" id="210409"/>
    <lineage>
        <taxon>Eukaryota</taxon>
        <taxon>Metazoa</taxon>
        <taxon>Ecdysozoa</taxon>
        <taxon>Arthropoda</taxon>
        <taxon>Crustacea</taxon>
        <taxon>Multicrustacea</taxon>
        <taxon>Malacostraca</taxon>
        <taxon>Eumalacostraca</taxon>
        <taxon>Eucarida</taxon>
        <taxon>Decapoda</taxon>
        <taxon>Pleocyemata</taxon>
        <taxon>Brachyura</taxon>
        <taxon>Eubrachyura</taxon>
        <taxon>Portunoidea</taxon>
        <taxon>Portunidae</taxon>
        <taxon>Portuninae</taxon>
        <taxon>Portunus</taxon>
    </lineage>
</organism>
<evidence type="ECO:0000313" key="1">
    <source>
        <dbReference type="EMBL" id="MPC95670.1"/>
    </source>
</evidence>
<name>A0A5B7JFZ3_PORTR</name>
<proteinExistence type="predicted"/>
<keyword evidence="2" id="KW-1185">Reference proteome</keyword>
<evidence type="ECO:0000313" key="2">
    <source>
        <dbReference type="Proteomes" id="UP000324222"/>
    </source>
</evidence>
<protein>
    <submittedName>
        <fullName evidence="1">Uncharacterized protein</fullName>
    </submittedName>
</protein>
<gene>
    <name evidence="1" type="ORF">E2C01_090890</name>
</gene>
<reference evidence="1 2" key="1">
    <citation type="submission" date="2019-05" db="EMBL/GenBank/DDBJ databases">
        <title>Another draft genome of Portunus trituberculatus and its Hox gene families provides insights of decapod evolution.</title>
        <authorList>
            <person name="Jeong J.-H."/>
            <person name="Song I."/>
            <person name="Kim S."/>
            <person name="Choi T."/>
            <person name="Kim D."/>
            <person name="Ryu S."/>
            <person name="Kim W."/>
        </authorList>
    </citation>
    <scope>NUCLEOTIDE SEQUENCE [LARGE SCALE GENOMIC DNA]</scope>
    <source>
        <tissue evidence="1">Muscle</tissue>
    </source>
</reference>